<keyword evidence="1" id="KW-1133">Transmembrane helix</keyword>
<feature type="transmembrane region" description="Helical" evidence="1">
    <location>
        <begin position="306"/>
        <end position="325"/>
    </location>
</feature>
<sequence length="447" mass="50871">MTPNPAIMKSVEQLGYRVTVGDVATQAGLEINLAQQGLLALASDAGGHLQVSDTGEIVYLFPQNFRAILQNKFWKLRFKQWWEKVWKVLFYLIRISFGIILILSILLMMIAIVVILIAMSSSRDGDNDSRSNYSGGSGGGITFFPYFWFSDIFYVFSPDYDAHYYERQRRKSNRGESSQKKMNFLEAVFSFLFGDGNPNLNLEERRWQEIGEVIRNNGGAVIAEQIAPYLDNIDWTNEENEDYIIPVLAHFNGYPQVSPQGEIIYYFPELQVTAKNQSRAKIQLTPVPAYLKEKPWRFSEAESGQVMLAIGLGAANIVLALVLGSLLRGGVAAQLGGLVAFVNSIYGILLVYAVGFLAIPLIRYFWVQWRNGKVEERNQQRQGRAEYLNSHLPQLESKIEYAHQFAAQKVLTEEDITYTTEKGVIEQEIEQSDKIDEEWRRRLESDS</sequence>
<dbReference type="OrthoDB" id="5501559at2"/>
<dbReference type="EMBL" id="CP001291">
    <property type="protein sequence ID" value="ACK70786.1"/>
    <property type="molecule type" value="Genomic_DNA"/>
</dbReference>
<evidence type="ECO:0000256" key="1">
    <source>
        <dbReference type="SAM" id="Phobius"/>
    </source>
</evidence>
<dbReference type="InterPro" id="IPR044200">
    <property type="entry name" value="At5g03900-like"/>
</dbReference>
<gene>
    <name evidence="2" type="ordered locus">PCC7424_2365</name>
</gene>
<feature type="transmembrane region" description="Helical" evidence="1">
    <location>
        <begin position="88"/>
        <end position="118"/>
    </location>
</feature>
<dbReference type="Proteomes" id="UP000002384">
    <property type="component" value="Chromosome"/>
</dbReference>
<proteinExistence type="predicted"/>
<keyword evidence="1" id="KW-0472">Membrane</keyword>
<name>B7KIV0_GLOC7</name>
<organism evidence="2 3">
    <name type="scientific">Gloeothece citriformis (strain PCC 7424)</name>
    <name type="common">Cyanothece sp. (strain PCC 7424)</name>
    <dbReference type="NCBI Taxonomy" id="65393"/>
    <lineage>
        <taxon>Bacteria</taxon>
        <taxon>Bacillati</taxon>
        <taxon>Cyanobacteriota</taxon>
        <taxon>Cyanophyceae</taxon>
        <taxon>Oscillatoriophycideae</taxon>
        <taxon>Chroococcales</taxon>
        <taxon>Aphanothecaceae</taxon>
        <taxon>Gloeothece</taxon>
        <taxon>Gloeothece citriformis</taxon>
    </lineage>
</organism>
<dbReference type="eggNOG" id="COG5360">
    <property type="taxonomic scope" value="Bacteria"/>
</dbReference>
<dbReference type="HOGENOM" id="CLU_029821_0_0_3"/>
<feature type="transmembrane region" description="Helical" evidence="1">
    <location>
        <begin position="138"/>
        <end position="157"/>
    </location>
</feature>
<keyword evidence="3" id="KW-1185">Reference proteome</keyword>
<dbReference type="PANTHER" id="PTHR47380:SF4">
    <property type="entry name" value="OS02G0533000 PROTEIN"/>
    <property type="match status" value="1"/>
</dbReference>
<feature type="transmembrane region" description="Helical" evidence="1">
    <location>
        <begin position="345"/>
        <end position="366"/>
    </location>
</feature>
<dbReference type="AlphaFoldDB" id="B7KIV0"/>
<dbReference type="STRING" id="65393.PCC7424_2365"/>
<evidence type="ECO:0000313" key="2">
    <source>
        <dbReference type="EMBL" id="ACK70786.1"/>
    </source>
</evidence>
<dbReference type="RefSeq" id="WP_015954390.1">
    <property type="nucleotide sequence ID" value="NC_011729.1"/>
</dbReference>
<keyword evidence="1" id="KW-0812">Transmembrane</keyword>
<reference evidence="3" key="1">
    <citation type="journal article" date="2011" name="MBio">
        <title>Novel metabolic attributes of the genus Cyanothece, comprising a group of unicellular nitrogen-fixing Cyanobacteria.</title>
        <authorList>
            <person name="Bandyopadhyay A."/>
            <person name="Elvitigala T."/>
            <person name="Welsh E."/>
            <person name="Stockel J."/>
            <person name="Liberton M."/>
            <person name="Min H."/>
            <person name="Sherman L.A."/>
            <person name="Pakrasi H.B."/>
        </authorList>
    </citation>
    <scope>NUCLEOTIDE SEQUENCE [LARGE SCALE GENOMIC DNA]</scope>
    <source>
        <strain evidence="3">PCC 7424</strain>
    </source>
</reference>
<evidence type="ECO:0000313" key="3">
    <source>
        <dbReference type="Proteomes" id="UP000002384"/>
    </source>
</evidence>
<accession>B7KIV0</accession>
<dbReference type="PANTHER" id="PTHR47380">
    <property type="entry name" value="OS02G0533000 PROTEIN"/>
    <property type="match status" value="1"/>
</dbReference>
<protein>
    <submittedName>
        <fullName evidence="2">Uncharacterized protein</fullName>
    </submittedName>
</protein>
<dbReference type="KEGG" id="cyc:PCC7424_2365"/>